<dbReference type="SUPFAM" id="SSF50249">
    <property type="entry name" value="Nucleic acid-binding proteins"/>
    <property type="match status" value="1"/>
</dbReference>
<protein>
    <recommendedName>
        <fullName evidence="3">DNA-binding protein</fullName>
    </recommendedName>
</protein>
<dbReference type="Proteomes" id="UP001501285">
    <property type="component" value="Unassembled WGS sequence"/>
</dbReference>
<reference evidence="1 2" key="1">
    <citation type="journal article" date="2019" name="Int. J. Syst. Evol. Microbiol.">
        <title>The Global Catalogue of Microorganisms (GCM) 10K type strain sequencing project: providing services to taxonomists for standard genome sequencing and annotation.</title>
        <authorList>
            <consortium name="The Broad Institute Genomics Platform"/>
            <consortium name="The Broad Institute Genome Sequencing Center for Infectious Disease"/>
            <person name="Wu L."/>
            <person name="Ma J."/>
        </authorList>
    </citation>
    <scope>NUCLEOTIDE SEQUENCE [LARGE SCALE GENOMIC DNA]</scope>
    <source>
        <strain evidence="1 2">JCM 14283</strain>
    </source>
</reference>
<keyword evidence="2" id="KW-1185">Reference proteome</keyword>
<name>A0ABN2UKL5_9MICO</name>
<comment type="caution">
    <text evidence="1">The sequence shown here is derived from an EMBL/GenBank/DDBJ whole genome shotgun (WGS) entry which is preliminary data.</text>
</comment>
<dbReference type="Gene3D" id="2.40.50.140">
    <property type="entry name" value="Nucleic acid-binding proteins"/>
    <property type="match status" value="1"/>
</dbReference>
<gene>
    <name evidence="1" type="ORF">GCM10009740_34510</name>
</gene>
<accession>A0ABN2UKL5</accession>
<dbReference type="InterPro" id="IPR012340">
    <property type="entry name" value="NA-bd_OB-fold"/>
</dbReference>
<sequence length="157" mass="17415">MSRDGRRGGVLVVLVDPGKPHGRSHPVTTGHPGALRRLTERLTRSSHDLEAAELRRESSDLLGVVHIGEARLRTKVTICGEVRSVTLRPREETPALDVEVWDGTESLHLVWLGRRRIAGIVPGIKLRATGRITSQRKLRTMFNPAYEIVGRAGQTHD</sequence>
<evidence type="ECO:0000313" key="1">
    <source>
        <dbReference type="EMBL" id="GAA2039049.1"/>
    </source>
</evidence>
<evidence type="ECO:0000313" key="2">
    <source>
        <dbReference type="Proteomes" id="UP001501285"/>
    </source>
</evidence>
<proteinExistence type="predicted"/>
<dbReference type="CDD" id="cd04488">
    <property type="entry name" value="RecG_wedge_OBF"/>
    <property type="match status" value="1"/>
</dbReference>
<dbReference type="EMBL" id="BAAANB010000021">
    <property type="protein sequence ID" value="GAA2039049.1"/>
    <property type="molecule type" value="Genomic_DNA"/>
</dbReference>
<dbReference type="RefSeq" id="WP_343993620.1">
    <property type="nucleotide sequence ID" value="NZ_BAAANB010000021.1"/>
</dbReference>
<organism evidence="1 2">
    <name type="scientific">Terrabacter terrae</name>
    <dbReference type="NCBI Taxonomy" id="318434"/>
    <lineage>
        <taxon>Bacteria</taxon>
        <taxon>Bacillati</taxon>
        <taxon>Actinomycetota</taxon>
        <taxon>Actinomycetes</taxon>
        <taxon>Micrococcales</taxon>
        <taxon>Intrasporangiaceae</taxon>
        <taxon>Terrabacter</taxon>
    </lineage>
</organism>
<evidence type="ECO:0008006" key="3">
    <source>
        <dbReference type="Google" id="ProtNLM"/>
    </source>
</evidence>